<dbReference type="Pfam" id="PF01243">
    <property type="entry name" value="PNPOx_N"/>
    <property type="match status" value="1"/>
</dbReference>
<name>A0A840PLN7_9ACTN</name>
<evidence type="ECO:0000256" key="1">
    <source>
        <dbReference type="ARBA" id="ARBA00023002"/>
    </source>
</evidence>
<dbReference type="RefSeq" id="WP_185057192.1">
    <property type="nucleotide sequence ID" value="NZ_BAABIX010000065.1"/>
</dbReference>
<dbReference type="PANTHER" id="PTHR35176:SF4">
    <property type="entry name" value="PYRIDOXAMINE 5'-PHOSPHATE OXIDASE-RELATED FMN-BINDING"/>
    <property type="match status" value="1"/>
</dbReference>
<evidence type="ECO:0000313" key="4">
    <source>
        <dbReference type="Proteomes" id="UP000578449"/>
    </source>
</evidence>
<dbReference type="GO" id="GO:0005829">
    <property type="term" value="C:cytosol"/>
    <property type="evidence" value="ECO:0007669"/>
    <property type="project" value="TreeGrafter"/>
</dbReference>
<reference evidence="3 4" key="1">
    <citation type="submission" date="2020-08" db="EMBL/GenBank/DDBJ databases">
        <title>Genomic Encyclopedia of Type Strains, Phase IV (KMG-IV): sequencing the most valuable type-strain genomes for metagenomic binning, comparative biology and taxonomic classification.</title>
        <authorList>
            <person name="Goeker M."/>
        </authorList>
    </citation>
    <scope>NUCLEOTIDE SEQUENCE [LARGE SCALE GENOMIC DNA]</scope>
    <source>
        <strain evidence="3 4">DSM 45615</strain>
    </source>
</reference>
<dbReference type="PANTHER" id="PTHR35176">
    <property type="entry name" value="HEME OXYGENASE HI_0854-RELATED"/>
    <property type="match status" value="1"/>
</dbReference>
<dbReference type="Proteomes" id="UP000578449">
    <property type="component" value="Unassembled WGS sequence"/>
</dbReference>
<feature type="domain" description="Pyridoxamine 5'-phosphate oxidase N-terminal" evidence="2">
    <location>
        <begin position="25"/>
        <end position="163"/>
    </location>
</feature>
<dbReference type="EMBL" id="JACHGN010000042">
    <property type="protein sequence ID" value="MBB5140408.1"/>
    <property type="molecule type" value="Genomic_DNA"/>
</dbReference>
<evidence type="ECO:0000313" key="3">
    <source>
        <dbReference type="EMBL" id="MBB5140408.1"/>
    </source>
</evidence>
<comment type="caution">
    <text evidence="3">The sequence shown here is derived from an EMBL/GenBank/DDBJ whole genome shotgun (WGS) entry which is preliminary data.</text>
</comment>
<protein>
    <submittedName>
        <fullName evidence="3">Putative pyridoxamine 5'-phosphate oxidase family protein</fullName>
    </submittedName>
</protein>
<dbReference type="GO" id="GO:0070967">
    <property type="term" value="F:coenzyme F420 binding"/>
    <property type="evidence" value="ECO:0007669"/>
    <property type="project" value="TreeGrafter"/>
</dbReference>
<keyword evidence="4" id="KW-1185">Reference proteome</keyword>
<dbReference type="Gene3D" id="2.30.110.10">
    <property type="entry name" value="Electron Transport, Fmn-binding Protein, Chain A"/>
    <property type="match status" value="1"/>
</dbReference>
<dbReference type="InterPro" id="IPR052019">
    <property type="entry name" value="F420H2_bilvrd_red/Heme_oxyg"/>
</dbReference>
<dbReference type="InterPro" id="IPR012349">
    <property type="entry name" value="Split_barrel_FMN-bd"/>
</dbReference>
<organism evidence="3 4">
    <name type="scientific">Thermocatellispora tengchongensis</name>
    <dbReference type="NCBI Taxonomy" id="1073253"/>
    <lineage>
        <taxon>Bacteria</taxon>
        <taxon>Bacillati</taxon>
        <taxon>Actinomycetota</taxon>
        <taxon>Actinomycetes</taxon>
        <taxon>Streptosporangiales</taxon>
        <taxon>Streptosporangiaceae</taxon>
        <taxon>Thermocatellispora</taxon>
    </lineage>
</organism>
<sequence>MAVKQPETTLNPAYSDTHATATDWAEAREALRRAEVFWLTTVRPDGRPHVTPLLAVWHGEALYFCTGRGERKELNLRDNSNVALTTGVNALHRGLDIVVEGRATRVTDTGLLQALAQEWEAKYGPEWHFTVTVTVTVTGTGTGTGTFTGPDDTEALVFEVTPTTAFGFAKGGPEGGAYGQTRWRF</sequence>
<accession>A0A840PLN7</accession>
<keyword evidence="1" id="KW-0560">Oxidoreductase</keyword>
<dbReference type="InterPro" id="IPR011576">
    <property type="entry name" value="Pyridox_Oxase_N"/>
</dbReference>
<dbReference type="AlphaFoldDB" id="A0A840PLN7"/>
<proteinExistence type="predicted"/>
<evidence type="ECO:0000259" key="2">
    <source>
        <dbReference type="Pfam" id="PF01243"/>
    </source>
</evidence>
<dbReference type="SUPFAM" id="SSF50475">
    <property type="entry name" value="FMN-binding split barrel"/>
    <property type="match status" value="1"/>
</dbReference>
<gene>
    <name evidence="3" type="ORF">HNP84_010175</name>
</gene>
<dbReference type="GO" id="GO:0016627">
    <property type="term" value="F:oxidoreductase activity, acting on the CH-CH group of donors"/>
    <property type="evidence" value="ECO:0007669"/>
    <property type="project" value="TreeGrafter"/>
</dbReference>